<dbReference type="GeneID" id="17295483"/>
<protein>
    <submittedName>
        <fullName evidence="2 3">Uncharacterized protein</fullName>
    </submittedName>
</protein>
<dbReference type="RefSeq" id="XP_005825733.1">
    <property type="nucleotide sequence ID" value="XM_005825676.1"/>
</dbReference>
<proteinExistence type="predicted"/>
<reference evidence="3" key="3">
    <citation type="submission" date="2015-06" db="UniProtKB">
        <authorList>
            <consortium name="EnsemblProtists"/>
        </authorList>
    </citation>
    <scope>IDENTIFICATION</scope>
</reference>
<feature type="region of interest" description="Disordered" evidence="1">
    <location>
        <begin position="92"/>
        <end position="120"/>
    </location>
</feature>
<sequence>MELTAPRTWREKEKTRLLTVPLVLLALLAALVLITRSGGHSNSPTSLVWGIGEEEVYDNAAKTATKQGALEMGITPLPVDSSYLDETAQAQKYMQQEQEDAQNEAKGKKVTGVPYYTKTP</sequence>
<dbReference type="PaxDb" id="55529-EKX38753"/>
<keyword evidence="4" id="KW-1185">Reference proteome</keyword>
<name>L1IR68_GUITC</name>
<accession>L1IR68</accession>
<dbReference type="Proteomes" id="UP000011087">
    <property type="component" value="Unassembled WGS sequence"/>
</dbReference>
<evidence type="ECO:0000256" key="1">
    <source>
        <dbReference type="SAM" id="MobiDB-lite"/>
    </source>
</evidence>
<evidence type="ECO:0000313" key="3">
    <source>
        <dbReference type="EnsemblProtists" id="EKX38753"/>
    </source>
</evidence>
<evidence type="ECO:0000313" key="4">
    <source>
        <dbReference type="Proteomes" id="UP000011087"/>
    </source>
</evidence>
<dbReference type="EnsemblProtists" id="EKX38753">
    <property type="protein sequence ID" value="EKX38753"/>
    <property type="gene ID" value="GUITHDRAFT_154617"/>
</dbReference>
<dbReference type="AlphaFoldDB" id="L1IR68"/>
<dbReference type="HOGENOM" id="CLU_2054182_0_0_1"/>
<evidence type="ECO:0000313" key="2">
    <source>
        <dbReference type="EMBL" id="EKX38753.1"/>
    </source>
</evidence>
<dbReference type="EMBL" id="JH993045">
    <property type="protein sequence ID" value="EKX38753.1"/>
    <property type="molecule type" value="Genomic_DNA"/>
</dbReference>
<dbReference type="KEGG" id="gtt:GUITHDRAFT_154617"/>
<gene>
    <name evidence="2" type="ORF">GUITHDRAFT_154617</name>
</gene>
<organism evidence="2">
    <name type="scientific">Guillardia theta (strain CCMP2712)</name>
    <name type="common">Cryptophyte</name>
    <dbReference type="NCBI Taxonomy" id="905079"/>
    <lineage>
        <taxon>Eukaryota</taxon>
        <taxon>Cryptophyceae</taxon>
        <taxon>Pyrenomonadales</taxon>
        <taxon>Geminigeraceae</taxon>
        <taxon>Guillardia</taxon>
    </lineage>
</organism>
<reference evidence="4" key="2">
    <citation type="submission" date="2012-11" db="EMBL/GenBank/DDBJ databases">
        <authorList>
            <person name="Kuo A."/>
            <person name="Curtis B.A."/>
            <person name="Tanifuji G."/>
            <person name="Burki F."/>
            <person name="Gruber A."/>
            <person name="Irimia M."/>
            <person name="Maruyama S."/>
            <person name="Arias M.C."/>
            <person name="Ball S.G."/>
            <person name="Gile G.H."/>
            <person name="Hirakawa Y."/>
            <person name="Hopkins J.F."/>
            <person name="Rensing S.A."/>
            <person name="Schmutz J."/>
            <person name="Symeonidi A."/>
            <person name="Elias M."/>
            <person name="Eveleigh R.J."/>
            <person name="Herman E.K."/>
            <person name="Klute M.J."/>
            <person name="Nakayama T."/>
            <person name="Obornik M."/>
            <person name="Reyes-Prieto A."/>
            <person name="Armbrust E.V."/>
            <person name="Aves S.J."/>
            <person name="Beiko R.G."/>
            <person name="Coutinho P."/>
            <person name="Dacks J.B."/>
            <person name="Durnford D.G."/>
            <person name="Fast N.M."/>
            <person name="Green B.R."/>
            <person name="Grisdale C."/>
            <person name="Hempe F."/>
            <person name="Henrissat B."/>
            <person name="Hoppner M.P."/>
            <person name="Ishida K.-I."/>
            <person name="Kim E."/>
            <person name="Koreny L."/>
            <person name="Kroth P.G."/>
            <person name="Liu Y."/>
            <person name="Malik S.-B."/>
            <person name="Maier U.G."/>
            <person name="McRose D."/>
            <person name="Mock T."/>
            <person name="Neilson J.A."/>
            <person name="Onodera N.T."/>
            <person name="Poole A.M."/>
            <person name="Pritham E.J."/>
            <person name="Richards T.A."/>
            <person name="Rocap G."/>
            <person name="Roy S.W."/>
            <person name="Sarai C."/>
            <person name="Schaack S."/>
            <person name="Shirato S."/>
            <person name="Slamovits C.H."/>
            <person name="Spencer D.F."/>
            <person name="Suzuki S."/>
            <person name="Worden A.Z."/>
            <person name="Zauner S."/>
            <person name="Barry K."/>
            <person name="Bell C."/>
            <person name="Bharti A.K."/>
            <person name="Crow J.A."/>
            <person name="Grimwood J."/>
            <person name="Kramer R."/>
            <person name="Lindquist E."/>
            <person name="Lucas S."/>
            <person name="Salamov A."/>
            <person name="McFadden G.I."/>
            <person name="Lane C.E."/>
            <person name="Keeling P.J."/>
            <person name="Gray M.W."/>
            <person name="Grigoriev I.V."/>
            <person name="Archibald J.M."/>
        </authorList>
    </citation>
    <scope>NUCLEOTIDE SEQUENCE</scope>
    <source>
        <strain evidence="4">CCMP2712</strain>
    </source>
</reference>
<reference evidence="2 4" key="1">
    <citation type="journal article" date="2012" name="Nature">
        <title>Algal genomes reveal evolutionary mosaicism and the fate of nucleomorphs.</title>
        <authorList>
            <consortium name="DOE Joint Genome Institute"/>
            <person name="Curtis B.A."/>
            <person name="Tanifuji G."/>
            <person name="Burki F."/>
            <person name="Gruber A."/>
            <person name="Irimia M."/>
            <person name="Maruyama S."/>
            <person name="Arias M.C."/>
            <person name="Ball S.G."/>
            <person name="Gile G.H."/>
            <person name="Hirakawa Y."/>
            <person name="Hopkins J.F."/>
            <person name="Kuo A."/>
            <person name="Rensing S.A."/>
            <person name="Schmutz J."/>
            <person name="Symeonidi A."/>
            <person name="Elias M."/>
            <person name="Eveleigh R.J."/>
            <person name="Herman E.K."/>
            <person name="Klute M.J."/>
            <person name="Nakayama T."/>
            <person name="Obornik M."/>
            <person name="Reyes-Prieto A."/>
            <person name="Armbrust E.V."/>
            <person name="Aves S.J."/>
            <person name="Beiko R.G."/>
            <person name="Coutinho P."/>
            <person name="Dacks J.B."/>
            <person name="Durnford D.G."/>
            <person name="Fast N.M."/>
            <person name="Green B.R."/>
            <person name="Grisdale C.J."/>
            <person name="Hempel F."/>
            <person name="Henrissat B."/>
            <person name="Hoppner M.P."/>
            <person name="Ishida K."/>
            <person name="Kim E."/>
            <person name="Koreny L."/>
            <person name="Kroth P.G."/>
            <person name="Liu Y."/>
            <person name="Malik S.B."/>
            <person name="Maier U.G."/>
            <person name="McRose D."/>
            <person name="Mock T."/>
            <person name="Neilson J.A."/>
            <person name="Onodera N.T."/>
            <person name="Poole A.M."/>
            <person name="Pritham E.J."/>
            <person name="Richards T.A."/>
            <person name="Rocap G."/>
            <person name="Roy S.W."/>
            <person name="Sarai C."/>
            <person name="Schaack S."/>
            <person name="Shirato S."/>
            <person name="Slamovits C.H."/>
            <person name="Spencer D.F."/>
            <person name="Suzuki S."/>
            <person name="Worden A.Z."/>
            <person name="Zauner S."/>
            <person name="Barry K."/>
            <person name="Bell C."/>
            <person name="Bharti A.K."/>
            <person name="Crow J.A."/>
            <person name="Grimwood J."/>
            <person name="Kramer R."/>
            <person name="Lindquist E."/>
            <person name="Lucas S."/>
            <person name="Salamov A."/>
            <person name="McFadden G.I."/>
            <person name="Lane C.E."/>
            <person name="Keeling P.J."/>
            <person name="Gray M.W."/>
            <person name="Grigoriev I.V."/>
            <person name="Archibald J.M."/>
        </authorList>
    </citation>
    <scope>NUCLEOTIDE SEQUENCE</scope>
    <source>
        <strain evidence="2 4">CCMP2712</strain>
    </source>
</reference>